<comment type="caution">
    <text evidence="2">The sequence shown here is derived from an EMBL/GenBank/DDBJ whole genome shotgun (WGS) entry which is preliminary data.</text>
</comment>
<feature type="signal peptide" evidence="1">
    <location>
        <begin position="1"/>
        <end position="18"/>
    </location>
</feature>
<accession>A0A2N5Y0V1</accession>
<protein>
    <submittedName>
        <fullName evidence="2">Uncharacterized protein</fullName>
    </submittedName>
</protein>
<dbReference type="RefSeq" id="WP_101521951.1">
    <property type="nucleotide sequence ID" value="NZ_PKLZ01000009.1"/>
</dbReference>
<name>A0A2N5Y0V1_9GAMM</name>
<keyword evidence="1" id="KW-0732">Signal</keyword>
<reference evidence="3" key="1">
    <citation type="submission" date="2017-11" db="EMBL/GenBank/DDBJ databases">
        <title>The draft genome sequence of Chromatocurvus sp. F02.</title>
        <authorList>
            <person name="Du Z.-J."/>
            <person name="Chang Y.-Q."/>
        </authorList>
    </citation>
    <scope>NUCLEOTIDE SEQUENCE [LARGE SCALE GENOMIC DNA]</scope>
    <source>
        <strain evidence="3">F02</strain>
    </source>
</reference>
<dbReference type="EMBL" id="PKLZ01000009">
    <property type="protein sequence ID" value="PLW82016.1"/>
    <property type="molecule type" value="Genomic_DNA"/>
</dbReference>
<evidence type="ECO:0000256" key="1">
    <source>
        <dbReference type="SAM" id="SignalP"/>
    </source>
</evidence>
<dbReference type="Proteomes" id="UP000234845">
    <property type="component" value="Unassembled WGS sequence"/>
</dbReference>
<sequence>MKILLWLLCCLLPVPTSAVLGETLNGFDLQGSLACPTDQQTAVALDADGQPLPAIRAYWFAWYGFYPYTDVYEASQ</sequence>
<feature type="chain" id="PRO_5014756349" evidence="1">
    <location>
        <begin position="19"/>
        <end position="76"/>
    </location>
</feature>
<dbReference type="AlphaFoldDB" id="A0A2N5Y0V1"/>
<evidence type="ECO:0000313" key="3">
    <source>
        <dbReference type="Proteomes" id="UP000234845"/>
    </source>
</evidence>
<dbReference type="OrthoDB" id="9806357at2"/>
<organism evidence="2 3">
    <name type="scientific">Kineobactrum sediminis</name>
    <dbReference type="NCBI Taxonomy" id="1905677"/>
    <lineage>
        <taxon>Bacteria</taxon>
        <taxon>Pseudomonadati</taxon>
        <taxon>Pseudomonadota</taxon>
        <taxon>Gammaproteobacteria</taxon>
        <taxon>Cellvibrionales</taxon>
        <taxon>Halieaceae</taxon>
        <taxon>Kineobactrum</taxon>
    </lineage>
</organism>
<gene>
    <name evidence="2" type="ORF">CWI75_13105</name>
</gene>
<keyword evidence="3" id="KW-1185">Reference proteome</keyword>
<proteinExistence type="predicted"/>
<evidence type="ECO:0000313" key="2">
    <source>
        <dbReference type="EMBL" id="PLW82016.1"/>
    </source>
</evidence>